<protein>
    <submittedName>
        <fullName evidence="1">Uncharacterized protein</fullName>
    </submittedName>
</protein>
<name>A0A9P8Q2G6_WICPI</name>
<gene>
    <name evidence="1" type="ORF">WICPIJ_007004</name>
</gene>
<proteinExistence type="predicted"/>
<evidence type="ECO:0000313" key="1">
    <source>
        <dbReference type="EMBL" id="KAH3682030.1"/>
    </source>
</evidence>
<sequence>AGRGTAPENIAKKLLRSSRFDDVDVEVEKNSSENLIPVKATILQEPQFNKFQPN</sequence>
<comment type="caution">
    <text evidence="1">The sequence shown here is derived from an EMBL/GenBank/DDBJ whole genome shotgun (WGS) entry which is preliminary data.</text>
</comment>
<evidence type="ECO:0000313" key="2">
    <source>
        <dbReference type="Proteomes" id="UP000774326"/>
    </source>
</evidence>
<dbReference type="Proteomes" id="UP000774326">
    <property type="component" value="Unassembled WGS sequence"/>
</dbReference>
<reference evidence="1" key="1">
    <citation type="journal article" date="2021" name="Open Biol.">
        <title>Shared evolutionary footprints suggest mitochondrial oxidative damage underlies multiple complex I losses in fungi.</title>
        <authorList>
            <person name="Schikora-Tamarit M.A."/>
            <person name="Marcet-Houben M."/>
            <person name="Nosek J."/>
            <person name="Gabaldon T."/>
        </authorList>
    </citation>
    <scope>NUCLEOTIDE SEQUENCE</scope>
    <source>
        <strain evidence="1">CBS2887</strain>
    </source>
</reference>
<accession>A0A9P8Q2G6</accession>
<dbReference type="AlphaFoldDB" id="A0A9P8Q2G6"/>
<dbReference type="EMBL" id="JAEUBG010004035">
    <property type="protein sequence ID" value="KAH3682030.1"/>
    <property type="molecule type" value="Genomic_DNA"/>
</dbReference>
<feature type="non-terminal residue" evidence="1">
    <location>
        <position position="1"/>
    </location>
</feature>
<organism evidence="1 2">
    <name type="scientific">Wickerhamomyces pijperi</name>
    <name type="common">Yeast</name>
    <name type="synonym">Pichia pijperi</name>
    <dbReference type="NCBI Taxonomy" id="599730"/>
    <lineage>
        <taxon>Eukaryota</taxon>
        <taxon>Fungi</taxon>
        <taxon>Dikarya</taxon>
        <taxon>Ascomycota</taxon>
        <taxon>Saccharomycotina</taxon>
        <taxon>Saccharomycetes</taxon>
        <taxon>Phaffomycetales</taxon>
        <taxon>Wickerhamomycetaceae</taxon>
        <taxon>Wickerhamomyces</taxon>
    </lineage>
</organism>
<reference evidence="1" key="2">
    <citation type="submission" date="2021-01" db="EMBL/GenBank/DDBJ databases">
        <authorList>
            <person name="Schikora-Tamarit M.A."/>
        </authorList>
    </citation>
    <scope>NUCLEOTIDE SEQUENCE</scope>
    <source>
        <strain evidence="1">CBS2887</strain>
    </source>
</reference>
<keyword evidence="2" id="KW-1185">Reference proteome</keyword>